<sequence>MLQVKIELNGKTMSDIEDALEEAKKKILEGYGSGFDSNDSGSYSFQVDGEEDKPRYVIGDRVRVSSENDNKNYDSFRDKVLIVTDVASSREEHQGYDDSADGMALYSFETEDGEEVSCSLYEHELEDAE</sequence>
<accession>A0A0K2CNW4</accession>
<reference evidence="1 2" key="1">
    <citation type="journal article" date="2015" name="Genome Announc.">
        <title>Genome Sequences of Five Additional Brevibacillus laterosporus Bacteriophages.</title>
        <authorList>
            <person name="Merrill B.D."/>
            <person name="Berg J.A."/>
            <person name="Graves K.A."/>
            <person name="Ward A.T."/>
            <person name="Hilton J.A."/>
            <person name="Wake B.N."/>
            <person name="Grose J.H."/>
            <person name="Breakwell D.P."/>
            <person name="Burnett S.H."/>
        </authorList>
    </citation>
    <scope>NUCLEOTIDE SEQUENCE [LARGE SCALE GENOMIC DNA]</scope>
</reference>
<dbReference type="KEGG" id="vg:26626124"/>
<organism evidence="1 2">
    <name type="scientific">Brevibacillus phage Jenst</name>
    <dbReference type="NCBI Taxonomy" id="1691954"/>
    <lineage>
        <taxon>Viruses</taxon>
        <taxon>Duplodnaviria</taxon>
        <taxon>Heunggongvirae</taxon>
        <taxon>Uroviricota</taxon>
        <taxon>Caudoviricetes</taxon>
        <taxon>Jenstvirus</taxon>
        <taxon>Jenstvirus jenst</taxon>
    </lineage>
</organism>
<evidence type="ECO:0000313" key="1">
    <source>
        <dbReference type="EMBL" id="ALA07305.1"/>
    </source>
</evidence>
<dbReference type="GeneID" id="26626124"/>
<dbReference type="Proteomes" id="UP000208104">
    <property type="component" value="Segment"/>
</dbReference>
<evidence type="ECO:0000313" key="2">
    <source>
        <dbReference type="Proteomes" id="UP000208104"/>
    </source>
</evidence>
<dbReference type="RefSeq" id="YP_009199237.1">
    <property type="nucleotide sequence ID" value="NC_028805.1"/>
</dbReference>
<gene>
    <name evidence="1" type="ORF">JENST_176</name>
</gene>
<name>A0A0K2CNW4_9CAUD</name>
<proteinExistence type="predicted"/>
<protein>
    <submittedName>
        <fullName evidence="1">Uncharacterized protein</fullName>
    </submittedName>
</protein>
<dbReference type="EMBL" id="KT151955">
    <property type="protein sequence ID" value="ALA07305.1"/>
    <property type="molecule type" value="Genomic_DNA"/>
</dbReference>
<keyword evidence="2" id="KW-1185">Reference proteome</keyword>